<comment type="similarity">
    <text evidence="3">Belongs to the DDIT4 family.</text>
</comment>
<dbReference type="EMBL" id="JAFIRN010000002">
    <property type="protein sequence ID" value="KAG5855481.1"/>
    <property type="molecule type" value="Genomic_DNA"/>
</dbReference>
<sequence length="264" mass="28826">MLPGRIAAQVKSHTAVFCYPRLVLHGKNSGNATIQLTLNERNITGDRVLNIWIISPEQIMPVHCTSLVNDGGFPPSPTDDGTSKRLSWGKLVQKLTEFSGASFNQSVDSDCDSCSRSDCSDSGSDLMSDVSTCDSDVFYDPMEETLCEEVVELISRSLSEAKDGPLRCSKLLIPHQLLEHIGQELRHLAASEPCGLRGALIDLCVEQDDVCRSVEQIAVDPYLVPTFQLTLVLRLESEGLWPKIQGLFAPAGARCANCETCPET</sequence>
<comment type="subcellular location">
    <subcellularLocation>
        <location evidence="2">Cytoplasm</location>
    </subcellularLocation>
    <subcellularLocation>
        <location evidence="1">Mitochondrion</location>
    </subcellularLocation>
</comment>
<dbReference type="GO" id="GO:0032007">
    <property type="term" value="P:negative regulation of TOR signaling"/>
    <property type="evidence" value="ECO:0007669"/>
    <property type="project" value="TreeGrafter"/>
</dbReference>
<evidence type="ECO:0000313" key="8">
    <source>
        <dbReference type="EMBL" id="KAG5855481.1"/>
    </source>
</evidence>
<dbReference type="InterPro" id="IPR038281">
    <property type="entry name" value="RTP801-like_C_sf"/>
</dbReference>
<reference evidence="8" key="1">
    <citation type="submission" date="2021-01" db="EMBL/GenBank/DDBJ databases">
        <title>A chromosome-scale assembly of European eel, Anguilla anguilla.</title>
        <authorList>
            <person name="Henkel C."/>
            <person name="Jong-Raadsen S.A."/>
            <person name="Dufour S."/>
            <person name="Weltzien F.-A."/>
            <person name="Palstra A.P."/>
            <person name="Pelster B."/>
            <person name="Spaink H.P."/>
            <person name="Van Den Thillart G.E."/>
            <person name="Jansen H."/>
            <person name="Zahm M."/>
            <person name="Klopp C."/>
            <person name="Cedric C."/>
            <person name="Louis A."/>
            <person name="Berthelot C."/>
            <person name="Parey E."/>
            <person name="Roest Crollius H."/>
            <person name="Montfort J."/>
            <person name="Robinson-Rechavi M."/>
            <person name="Bucao C."/>
            <person name="Bouchez O."/>
            <person name="Gislard M."/>
            <person name="Lluch J."/>
            <person name="Milhes M."/>
            <person name="Lampietro C."/>
            <person name="Lopez Roques C."/>
            <person name="Donnadieu C."/>
            <person name="Braasch I."/>
            <person name="Desvignes T."/>
            <person name="Postlethwait J."/>
            <person name="Bobe J."/>
            <person name="Guiguen Y."/>
            <person name="Dirks R."/>
        </authorList>
    </citation>
    <scope>NUCLEOTIDE SEQUENCE</scope>
    <source>
        <strain evidence="8">Tag_6206</strain>
        <tissue evidence="8">Liver</tissue>
    </source>
</reference>
<name>A0A9D3MUW2_ANGAN</name>
<dbReference type="GO" id="GO:0005739">
    <property type="term" value="C:mitochondrion"/>
    <property type="evidence" value="ECO:0007669"/>
    <property type="project" value="UniProtKB-SubCell"/>
</dbReference>
<protein>
    <recommendedName>
        <fullName evidence="7">DNA damage-inducible transcript 4 protein</fullName>
    </recommendedName>
</protein>
<keyword evidence="6" id="KW-0496">Mitochondrion</keyword>
<accession>A0A9D3MUW2</accession>
<dbReference type="PANTHER" id="PTHR12478:SF7">
    <property type="entry name" value="DNA DAMAGE-INDUCIBLE TRANSCRIPT 4 PROTEIN"/>
    <property type="match status" value="1"/>
</dbReference>
<evidence type="ECO:0000313" key="9">
    <source>
        <dbReference type="Proteomes" id="UP001044222"/>
    </source>
</evidence>
<organism evidence="8 9">
    <name type="scientific">Anguilla anguilla</name>
    <name type="common">European freshwater eel</name>
    <name type="synonym">Muraena anguilla</name>
    <dbReference type="NCBI Taxonomy" id="7936"/>
    <lineage>
        <taxon>Eukaryota</taxon>
        <taxon>Metazoa</taxon>
        <taxon>Chordata</taxon>
        <taxon>Craniata</taxon>
        <taxon>Vertebrata</taxon>
        <taxon>Euteleostomi</taxon>
        <taxon>Actinopterygii</taxon>
        <taxon>Neopterygii</taxon>
        <taxon>Teleostei</taxon>
        <taxon>Anguilliformes</taxon>
        <taxon>Anguillidae</taxon>
        <taxon>Anguilla</taxon>
    </lineage>
</organism>
<evidence type="ECO:0000256" key="7">
    <source>
        <dbReference type="ARBA" id="ARBA00040168"/>
    </source>
</evidence>
<evidence type="ECO:0000256" key="6">
    <source>
        <dbReference type="ARBA" id="ARBA00023128"/>
    </source>
</evidence>
<keyword evidence="9" id="KW-1185">Reference proteome</keyword>
<dbReference type="Pfam" id="PF07809">
    <property type="entry name" value="RTP801_C"/>
    <property type="match status" value="1"/>
</dbReference>
<evidence type="ECO:0000256" key="2">
    <source>
        <dbReference type="ARBA" id="ARBA00004496"/>
    </source>
</evidence>
<evidence type="ECO:0000256" key="1">
    <source>
        <dbReference type="ARBA" id="ARBA00004173"/>
    </source>
</evidence>
<dbReference type="GO" id="GO:0071889">
    <property type="term" value="F:14-3-3 protein binding"/>
    <property type="evidence" value="ECO:0007669"/>
    <property type="project" value="TreeGrafter"/>
</dbReference>
<dbReference type="Gene3D" id="3.90.470.40">
    <property type="entry name" value="RTP801-like"/>
    <property type="match status" value="1"/>
</dbReference>
<dbReference type="InterPro" id="IPR012918">
    <property type="entry name" value="RTP801-like"/>
</dbReference>
<dbReference type="Proteomes" id="UP001044222">
    <property type="component" value="Unassembled WGS sequence"/>
</dbReference>
<dbReference type="AlphaFoldDB" id="A0A9D3MUW2"/>
<dbReference type="GO" id="GO:0001666">
    <property type="term" value="P:response to hypoxia"/>
    <property type="evidence" value="ECO:0007669"/>
    <property type="project" value="TreeGrafter"/>
</dbReference>
<evidence type="ECO:0000256" key="3">
    <source>
        <dbReference type="ARBA" id="ARBA00010670"/>
    </source>
</evidence>
<evidence type="ECO:0000256" key="4">
    <source>
        <dbReference type="ARBA" id="ARBA00022490"/>
    </source>
</evidence>
<dbReference type="PANTHER" id="PTHR12478">
    <property type="entry name" value="DNA-DAMAGE-INDUCIBLE TRANSCRIPT 4 PROTEIN DDIT4"/>
    <property type="match status" value="1"/>
</dbReference>
<evidence type="ECO:0000256" key="5">
    <source>
        <dbReference type="ARBA" id="ARBA00022703"/>
    </source>
</evidence>
<comment type="caution">
    <text evidence="8">The sequence shown here is derived from an EMBL/GenBank/DDBJ whole genome shotgun (WGS) entry which is preliminary data.</text>
</comment>
<gene>
    <name evidence="8" type="ORF">ANANG_G00049500</name>
</gene>
<proteinExistence type="inferred from homology"/>
<keyword evidence="5" id="KW-0053">Apoptosis</keyword>
<keyword evidence="4" id="KW-0963">Cytoplasm</keyword>
<dbReference type="GO" id="GO:0006915">
    <property type="term" value="P:apoptotic process"/>
    <property type="evidence" value="ECO:0007669"/>
    <property type="project" value="UniProtKB-KW"/>
</dbReference>